<dbReference type="EMBL" id="JARK01001516">
    <property type="protein sequence ID" value="EYB93590.1"/>
    <property type="molecule type" value="Genomic_DNA"/>
</dbReference>
<dbReference type="AlphaFoldDB" id="A0A016SSU1"/>
<keyword evidence="3" id="KW-1185">Reference proteome</keyword>
<feature type="signal peptide" evidence="1">
    <location>
        <begin position="1"/>
        <end position="17"/>
    </location>
</feature>
<keyword evidence="1" id="KW-0732">Signal</keyword>
<protein>
    <submittedName>
        <fullName evidence="2">Uncharacterized protein</fullName>
    </submittedName>
</protein>
<evidence type="ECO:0000313" key="2">
    <source>
        <dbReference type="EMBL" id="EYB93590.1"/>
    </source>
</evidence>
<organism evidence="2 3">
    <name type="scientific">Ancylostoma ceylanicum</name>
    <dbReference type="NCBI Taxonomy" id="53326"/>
    <lineage>
        <taxon>Eukaryota</taxon>
        <taxon>Metazoa</taxon>
        <taxon>Ecdysozoa</taxon>
        <taxon>Nematoda</taxon>
        <taxon>Chromadorea</taxon>
        <taxon>Rhabditida</taxon>
        <taxon>Rhabditina</taxon>
        <taxon>Rhabditomorpha</taxon>
        <taxon>Strongyloidea</taxon>
        <taxon>Ancylostomatidae</taxon>
        <taxon>Ancylostomatinae</taxon>
        <taxon>Ancylostoma</taxon>
    </lineage>
</organism>
<gene>
    <name evidence="2" type="primary">Acey_s0180.g776</name>
    <name evidence="2" type="ORF">Y032_0180g776</name>
</gene>
<accession>A0A016SSU1</accession>
<evidence type="ECO:0000256" key="1">
    <source>
        <dbReference type="SAM" id="SignalP"/>
    </source>
</evidence>
<proteinExistence type="predicted"/>
<name>A0A016SSU1_9BILA</name>
<evidence type="ECO:0000313" key="3">
    <source>
        <dbReference type="Proteomes" id="UP000024635"/>
    </source>
</evidence>
<sequence>MLYFRLSLMLITYEGSGVPIATGHSSSSSLISTIVHFLHEQGLITCDTISLRCNIISYAVLTITQFHHTSATSNSYQQLTTKATHTTSSSILLRFRTELRGEAERLEVSCRPARQGITKFLILQMKFRDNYTKASLY</sequence>
<reference evidence="3" key="1">
    <citation type="journal article" date="2015" name="Nat. Genet.">
        <title>The genome and transcriptome of the zoonotic hookworm Ancylostoma ceylanicum identify infection-specific gene families.</title>
        <authorList>
            <person name="Schwarz E.M."/>
            <person name="Hu Y."/>
            <person name="Antoshechkin I."/>
            <person name="Miller M.M."/>
            <person name="Sternberg P.W."/>
            <person name="Aroian R.V."/>
        </authorList>
    </citation>
    <scope>NUCLEOTIDE SEQUENCE</scope>
    <source>
        <strain evidence="3">HY135</strain>
    </source>
</reference>
<comment type="caution">
    <text evidence="2">The sequence shown here is derived from an EMBL/GenBank/DDBJ whole genome shotgun (WGS) entry which is preliminary data.</text>
</comment>
<feature type="chain" id="PRO_5001486762" evidence="1">
    <location>
        <begin position="18"/>
        <end position="137"/>
    </location>
</feature>
<dbReference type="Proteomes" id="UP000024635">
    <property type="component" value="Unassembled WGS sequence"/>
</dbReference>